<dbReference type="EMBL" id="RBXO01000001">
    <property type="protein sequence ID" value="RKT52823.1"/>
    <property type="molecule type" value="Genomic_DNA"/>
</dbReference>
<gene>
    <name evidence="4" type="ORF">C8E97_1361</name>
</gene>
<evidence type="ECO:0000259" key="3">
    <source>
        <dbReference type="Pfam" id="PF02350"/>
    </source>
</evidence>
<accession>A0A495VWA0</accession>
<evidence type="ECO:0000256" key="1">
    <source>
        <dbReference type="RuleBase" id="RU003513"/>
    </source>
</evidence>
<evidence type="ECO:0000256" key="2">
    <source>
        <dbReference type="SAM" id="MobiDB-lite"/>
    </source>
</evidence>
<dbReference type="RefSeq" id="WP_121002663.1">
    <property type="nucleotide sequence ID" value="NZ_RBXO01000001.1"/>
</dbReference>
<dbReference type="GO" id="GO:0016853">
    <property type="term" value="F:isomerase activity"/>
    <property type="evidence" value="ECO:0007669"/>
    <property type="project" value="UniProtKB-KW"/>
</dbReference>
<comment type="similarity">
    <text evidence="1">Belongs to the UDP-N-acetylglucosamine 2-epimerase family.</text>
</comment>
<dbReference type="PANTHER" id="PTHR43174">
    <property type="entry name" value="UDP-N-ACETYLGLUCOSAMINE 2-EPIMERASE"/>
    <property type="match status" value="1"/>
</dbReference>
<keyword evidence="1" id="KW-0413">Isomerase</keyword>
<organism evidence="4 5">
    <name type="scientific">Saccharothrix australiensis</name>
    <dbReference type="NCBI Taxonomy" id="2072"/>
    <lineage>
        <taxon>Bacteria</taxon>
        <taxon>Bacillati</taxon>
        <taxon>Actinomycetota</taxon>
        <taxon>Actinomycetes</taxon>
        <taxon>Pseudonocardiales</taxon>
        <taxon>Pseudonocardiaceae</taxon>
        <taxon>Saccharothrix</taxon>
    </lineage>
</organism>
<dbReference type="OrthoDB" id="9803238at2"/>
<dbReference type="SUPFAM" id="SSF53756">
    <property type="entry name" value="UDP-Glycosyltransferase/glycogen phosphorylase"/>
    <property type="match status" value="1"/>
</dbReference>
<dbReference type="Pfam" id="PF02350">
    <property type="entry name" value="Epimerase_2"/>
    <property type="match status" value="1"/>
</dbReference>
<name>A0A495VWA0_9PSEU</name>
<dbReference type="InterPro" id="IPR029767">
    <property type="entry name" value="WecB-like"/>
</dbReference>
<feature type="domain" description="UDP-N-acetylglucosamine 2-epimerase" evidence="3">
    <location>
        <begin position="82"/>
        <end position="367"/>
    </location>
</feature>
<dbReference type="Gene3D" id="3.40.50.2000">
    <property type="entry name" value="Glycogen Phosphorylase B"/>
    <property type="match status" value="2"/>
</dbReference>
<dbReference type="AlphaFoldDB" id="A0A495VWA0"/>
<protein>
    <submittedName>
        <fullName evidence="4">UDP-N-acetylglucosamine 2-epimerase (Non-hydrolysing)</fullName>
    </submittedName>
</protein>
<dbReference type="Proteomes" id="UP000282084">
    <property type="component" value="Unassembled WGS sequence"/>
</dbReference>
<feature type="compositionally biased region" description="Basic and acidic residues" evidence="2">
    <location>
        <begin position="359"/>
        <end position="372"/>
    </location>
</feature>
<feature type="region of interest" description="Disordered" evidence="2">
    <location>
        <begin position="349"/>
        <end position="378"/>
    </location>
</feature>
<evidence type="ECO:0000313" key="5">
    <source>
        <dbReference type="Proteomes" id="UP000282084"/>
    </source>
</evidence>
<reference evidence="4 5" key="1">
    <citation type="submission" date="2018-10" db="EMBL/GenBank/DDBJ databases">
        <title>Sequencing the genomes of 1000 actinobacteria strains.</title>
        <authorList>
            <person name="Klenk H.-P."/>
        </authorList>
    </citation>
    <scope>NUCLEOTIDE SEQUENCE [LARGE SCALE GENOMIC DNA]</scope>
    <source>
        <strain evidence="4 5">DSM 43800</strain>
    </source>
</reference>
<dbReference type="PANTHER" id="PTHR43174:SF1">
    <property type="entry name" value="UDP-N-ACETYLGLUCOSAMINE 2-EPIMERASE"/>
    <property type="match status" value="1"/>
</dbReference>
<dbReference type="InterPro" id="IPR003331">
    <property type="entry name" value="UDP_GlcNAc_Epimerase_2_dom"/>
</dbReference>
<comment type="caution">
    <text evidence="4">The sequence shown here is derived from an EMBL/GenBank/DDBJ whole genome shotgun (WGS) entry which is preliminary data.</text>
</comment>
<sequence length="378" mass="39768">MTAVLHRTEQPAAPVAPVLPPAPAPAPRSGGVAAVLGARTEIFTLAPVLGGLGDAARVVRMGRATPGVPADVPPARARDCRIAVALEQMKREFAADRPDVVLVPGATDVAVAGALAAKSSGIPLVRVDAGLRGELPEERNRVLLDQVCDVLCASTPGNVANLEAEGLGDREVRLTGSTTVEAVRHRLMPRADRLALLREWGLEADGYVLATIGHPEHTDDEEALFAITNQLAGVVDAGHPVVLPVDPRTKAAMARAGVLSSGMDLRVVDRLWHSEFLALAGHAALLVSDGGVVQEEATVLKRPVLVVRRSTERPEVLRDFGGLVGPHDDLTGVALEWLAEGDERRSRLADVPSPFGDGHGGERIAEAARDLARQTARP</sequence>
<evidence type="ECO:0000313" key="4">
    <source>
        <dbReference type="EMBL" id="RKT52823.1"/>
    </source>
</evidence>
<keyword evidence="5" id="KW-1185">Reference proteome</keyword>
<proteinExistence type="inferred from homology"/>